<feature type="chain" id="PRO_5035712558" evidence="1">
    <location>
        <begin position="27"/>
        <end position="399"/>
    </location>
</feature>
<keyword evidence="3" id="KW-1185">Reference proteome</keyword>
<dbReference type="EnsemblMetazoa" id="CJA19451.1">
    <property type="protein sequence ID" value="CJA19451.1"/>
    <property type="gene ID" value="WBGene00138656"/>
</dbReference>
<evidence type="ECO:0000313" key="3">
    <source>
        <dbReference type="Proteomes" id="UP000005237"/>
    </source>
</evidence>
<dbReference type="Proteomes" id="UP000005237">
    <property type="component" value="Unassembled WGS sequence"/>
</dbReference>
<accession>A0A8R1I2W5</accession>
<dbReference type="AlphaFoldDB" id="A0A8R1I2W5"/>
<protein>
    <submittedName>
        <fullName evidence="2">Uncharacterized protein</fullName>
    </submittedName>
</protein>
<name>A0A8R1I2W5_CAEJA</name>
<proteinExistence type="predicted"/>
<feature type="signal peptide" evidence="1">
    <location>
        <begin position="1"/>
        <end position="26"/>
    </location>
</feature>
<sequence length="399" mass="46007">MNLFTFFAYVFPIFCSFASLFSISSALSLPETRLACKEQEIVYIPDASDYYEEAIELSFNSGHSFNHIPITRIVEEECGFKDKENDMFSRGSRKKRSVVTKGVRHLAKLLRHLYKNGQKVFSANLRKQFSKILRKLALARKQVATAAAVGQFWYTVWQNPEEIRREAKDETHLEEMLENAFRGTLQMLLSSNQLTEFLLHKPNVMEKIKRRIAIGNSNLLSQVEVMNVECHPTYRDSQVVIFMKLKIPKIRKVTAVKCDDIGTVIGGSYQHYVLPYATFQREKCGQNVQVDISRCFMEGFLFCPPTTITSAKCKENSLENCEMSVEPHPRNFFRELAQGFAIFGDFQQIIIKKNEQVSEIHLKPRLLYHLTLQNEEIAIIGDREFTQTTGLNSTVIRKM</sequence>
<evidence type="ECO:0000313" key="2">
    <source>
        <dbReference type="EnsemblMetazoa" id="CJA19451.1"/>
    </source>
</evidence>
<organism evidence="2 3">
    <name type="scientific">Caenorhabditis japonica</name>
    <dbReference type="NCBI Taxonomy" id="281687"/>
    <lineage>
        <taxon>Eukaryota</taxon>
        <taxon>Metazoa</taxon>
        <taxon>Ecdysozoa</taxon>
        <taxon>Nematoda</taxon>
        <taxon>Chromadorea</taxon>
        <taxon>Rhabditida</taxon>
        <taxon>Rhabditina</taxon>
        <taxon>Rhabditomorpha</taxon>
        <taxon>Rhabditoidea</taxon>
        <taxon>Rhabditidae</taxon>
        <taxon>Peloderinae</taxon>
        <taxon>Caenorhabditis</taxon>
    </lineage>
</organism>
<reference evidence="2" key="2">
    <citation type="submission" date="2022-06" db="UniProtKB">
        <authorList>
            <consortium name="EnsemblMetazoa"/>
        </authorList>
    </citation>
    <scope>IDENTIFICATION</scope>
    <source>
        <strain evidence="2">DF5081</strain>
    </source>
</reference>
<keyword evidence="1" id="KW-0732">Signal</keyword>
<evidence type="ECO:0000256" key="1">
    <source>
        <dbReference type="SAM" id="SignalP"/>
    </source>
</evidence>
<dbReference type="OMA" id="QNGFAVY"/>
<reference evidence="3" key="1">
    <citation type="submission" date="2010-08" db="EMBL/GenBank/DDBJ databases">
        <authorList>
            <consortium name="Caenorhabditis japonica Sequencing Consortium"/>
            <person name="Wilson R.K."/>
        </authorList>
    </citation>
    <scope>NUCLEOTIDE SEQUENCE [LARGE SCALE GENOMIC DNA]</scope>
    <source>
        <strain evidence="3">DF5081</strain>
    </source>
</reference>